<dbReference type="GO" id="GO:0005737">
    <property type="term" value="C:cytoplasm"/>
    <property type="evidence" value="ECO:0007669"/>
    <property type="project" value="TreeGrafter"/>
</dbReference>
<dbReference type="InterPro" id="IPR029071">
    <property type="entry name" value="Ubiquitin-like_domsf"/>
</dbReference>
<dbReference type="Gene3D" id="1.20.58.2190">
    <property type="match status" value="1"/>
</dbReference>
<feature type="domain" description="UBX" evidence="2">
    <location>
        <begin position="232"/>
        <end position="291"/>
    </location>
</feature>
<evidence type="ECO:0000259" key="2">
    <source>
        <dbReference type="Pfam" id="PF00789"/>
    </source>
</evidence>
<dbReference type="PANTHER" id="PTHR23153">
    <property type="entry name" value="UBX-RELATED"/>
    <property type="match status" value="1"/>
</dbReference>
<protein>
    <submittedName>
        <fullName evidence="4">Unnamed protein product</fullName>
    </submittedName>
</protein>
<dbReference type="SMART" id="SM00580">
    <property type="entry name" value="PUG"/>
    <property type="match status" value="1"/>
</dbReference>
<keyword evidence="5" id="KW-1185">Reference proteome</keyword>
<dbReference type="PANTHER" id="PTHR23153:SF38">
    <property type="entry name" value="UBX DOMAIN-CONTAINING PROTEIN 6"/>
    <property type="match status" value="1"/>
</dbReference>
<evidence type="ECO:0000313" key="4">
    <source>
        <dbReference type="EMBL" id="GMF48602.1"/>
    </source>
</evidence>
<reference evidence="4" key="1">
    <citation type="submission" date="2023-04" db="EMBL/GenBank/DDBJ databases">
        <title>Phytophthora fragariaefolia NBRC 109709.</title>
        <authorList>
            <person name="Ichikawa N."/>
            <person name="Sato H."/>
            <person name="Tonouchi N."/>
        </authorList>
    </citation>
    <scope>NUCLEOTIDE SEQUENCE</scope>
    <source>
        <strain evidence="4">NBRC 109709</strain>
    </source>
</reference>
<dbReference type="Pfam" id="PF00789">
    <property type="entry name" value="UBX"/>
    <property type="match status" value="1"/>
</dbReference>
<proteinExistence type="predicted"/>
<accession>A0A9W7CZA2</accession>
<dbReference type="AlphaFoldDB" id="A0A9W7CZA2"/>
<dbReference type="Gene3D" id="3.10.20.90">
    <property type="entry name" value="Phosphatidylinositol 3-kinase Catalytic Subunit, Chain A, domain 1"/>
    <property type="match status" value="1"/>
</dbReference>
<evidence type="ECO:0000259" key="3">
    <source>
        <dbReference type="Pfam" id="PF09409"/>
    </source>
</evidence>
<evidence type="ECO:0000256" key="1">
    <source>
        <dbReference type="SAM" id="MobiDB-lite"/>
    </source>
</evidence>
<dbReference type="OrthoDB" id="440781at2759"/>
<dbReference type="CDD" id="cd09212">
    <property type="entry name" value="PUB"/>
    <property type="match status" value="1"/>
</dbReference>
<name>A0A9W7CZA2_9STRA</name>
<sequence>MFRVQSADGPDAVAATMPQQEHPPICPQKLHVSFEPSAVTAEAAIHQSSLPAAVADLSTDEFRPLPPPPDEDVEMNEEVDEDKCATMSSFDALQLLRDSSFDTVSRTAIIALMKIVTNILSEPENEKIRSIRLSNAAFHRSVGKIRGGLEFLHSLGFALVPETQKIVLNSSPRDKILLEEGLRLLNVEADDLNISPDTRSAVRENKTDPSFDVFKTQITRVQISHHHAIAVMQSSFHPNETIQDVKDHVTECLGDQYKENTFYLYTTPPTQKLAPTKTLAELSLVPAALMYLSWLEMPPSAEVPTIGFYFRQDLLVDESAEPKESLDPLQKTEYPRPLPLGENHLSRRDRRRRVHQQNPVRSRHGSSSSSQSAAPCLSGKNPPSGGTLKT</sequence>
<feature type="region of interest" description="Disordered" evidence="1">
    <location>
        <begin position="1"/>
        <end position="24"/>
    </location>
</feature>
<dbReference type="SUPFAM" id="SSF143503">
    <property type="entry name" value="PUG domain-like"/>
    <property type="match status" value="1"/>
</dbReference>
<dbReference type="Pfam" id="PF09409">
    <property type="entry name" value="PUB"/>
    <property type="match status" value="1"/>
</dbReference>
<dbReference type="InterPro" id="IPR018997">
    <property type="entry name" value="PUB_domain"/>
</dbReference>
<dbReference type="InterPro" id="IPR001012">
    <property type="entry name" value="UBX_dom"/>
</dbReference>
<organism evidence="4 5">
    <name type="scientific">Phytophthora fragariaefolia</name>
    <dbReference type="NCBI Taxonomy" id="1490495"/>
    <lineage>
        <taxon>Eukaryota</taxon>
        <taxon>Sar</taxon>
        <taxon>Stramenopiles</taxon>
        <taxon>Oomycota</taxon>
        <taxon>Peronosporomycetes</taxon>
        <taxon>Peronosporales</taxon>
        <taxon>Peronosporaceae</taxon>
        <taxon>Phytophthora</taxon>
    </lineage>
</organism>
<feature type="region of interest" description="Disordered" evidence="1">
    <location>
        <begin position="321"/>
        <end position="390"/>
    </location>
</feature>
<dbReference type="SUPFAM" id="SSF54236">
    <property type="entry name" value="Ubiquitin-like"/>
    <property type="match status" value="1"/>
</dbReference>
<evidence type="ECO:0000313" key="5">
    <source>
        <dbReference type="Proteomes" id="UP001165121"/>
    </source>
</evidence>
<dbReference type="Proteomes" id="UP001165121">
    <property type="component" value="Unassembled WGS sequence"/>
</dbReference>
<gene>
    <name evidence="4" type="ORF">Pfra01_001884800</name>
</gene>
<feature type="domain" description="PUB" evidence="3">
    <location>
        <begin position="106"/>
        <end position="171"/>
    </location>
</feature>
<comment type="caution">
    <text evidence="4">The sequence shown here is derived from an EMBL/GenBank/DDBJ whole genome shotgun (WGS) entry which is preliminary data.</text>
</comment>
<dbReference type="InterPro" id="IPR036339">
    <property type="entry name" value="PUB-like_dom_sf"/>
</dbReference>
<dbReference type="EMBL" id="BSXT01002383">
    <property type="protein sequence ID" value="GMF48602.1"/>
    <property type="molecule type" value="Genomic_DNA"/>
</dbReference>